<dbReference type="InterPro" id="IPR013249">
    <property type="entry name" value="RNA_pol_sigma70_r4_t2"/>
</dbReference>
<dbReference type="GO" id="GO:0016987">
    <property type="term" value="F:sigma factor activity"/>
    <property type="evidence" value="ECO:0007669"/>
    <property type="project" value="UniProtKB-KW"/>
</dbReference>
<feature type="domain" description="RNA polymerase sigma-70 region 2" evidence="6">
    <location>
        <begin position="11"/>
        <end position="73"/>
    </location>
</feature>
<reference evidence="8" key="1">
    <citation type="journal article" date="2014" name="Int. J. Syst. Evol. Microbiol.">
        <title>Complete genome sequence of Corynebacterium casei LMG S-19264T (=DSM 44701T), isolated from a smear-ripened cheese.</title>
        <authorList>
            <consortium name="US DOE Joint Genome Institute (JGI-PGF)"/>
            <person name="Walter F."/>
            <person name="Albersmeier A."/>
            <person name="Kalinowski J."/>
            <person name="Ruckert C."/>
        </authorList>
    </citation>
    <scope>NUCLEOTIDE SEQUENCE</scope>
    <source>
        <strain evidence="8">JCM 19831</strain>
    </source>
</reference>
<dbReference type="Pfam" id="PF04542">
    <property type="entry name" value="Sigma70_r2"/>
    <property type="match status" value="1"/>
</dbReference>
<dbReference type="CDD" id="cd06171">
    <property type="entry name" value="Sigma70_r4"/>
    <property type="match status" value="1"/>
</dbReference>
<keyword evidence="3" id="KW-0731">Sigma factor</keyword>
<name>A0A917X6Z0_9ACTN</name>
<comment type="similarity">
    <text evidence="1">Belongs to the sigma-70 factor family. ECF subfamily.</text>
</comment>
<dbReference type="Proteomes" id="UP000642070">
    <property type="component" value="Unassembled WGS sequence"/>
</dbReference>
<evidence type="ECO:0000256" key="4">
    <source>
        <dbReference type="ARBA" id="ARBA00023125"/>
    </source>
</evidence>
<dbReference type="InterPro" id="IPR013325">
    <property type="entry name" value="RNA_pol_sigma_r2"/>
</dbReference>
<keyword evidence="4" id="KW-0238">DNA-binding</keyword>
<evidence type="ECO:0000256" key="3">
    <source>
        <dbReference type="ARBA" id="ARBA00023082"/>
    </source>
</evidence>
<dbReference type="Gene3D" id="1.10.1740.10">
    <property type="match status" value="1"/>
</dbReference>
<dbReference type="SUPFAM" id="SSF88946">
    <property type="entry name" value="Sigma2 domain of RNA polymerase sigma factors"/>
    <property type="match status" value="1"/>
</dbReference>
<keyword evidence="2" id="KW-0805">Transcription regulation</keyword>
<dbReference type="Pfam" id="PF08281">
    <property type="entry name" value="Sigma70_r4_2"/>
    <property type="match status" value="1"/>
</dbReference>
<keyword evidence="5" id="KW-0804">Transcription</keyword>
<reference evidence="8" key="2">
    <citation type="submission" date="2020-09" db="EMBL/GenBank/DDBJ databases">
        <authorList>
            <person name="Sun Q."/>
            <person name="Ohkuma M."/>
        </authorList>
    </citation>
    <scope>NUCLEOTIDE SEQUENCE</scope>
    <source>
        <strain evidence="8">JCM 19831</strain>
    </source>
</reference>
<dbReference type="InterPro" id="IPR039425">
    <property type="entry name" value="RNA_pol_sigma-70-like"/>
</dbReference>
<comment type="caution">
    <text evidence="8">The sequence shown here is derived from an EMBL/GenBank/DDBJ whole genome shotgun (WGS) entry which is preliminary data.</text>
</comment>
<dbReference type="Gene3D" id="1.10.10.10">
    <property type="entry name" value="Winged helix-like DNA-binding domain superfamily/Winged helix DNA-binding domain"/>
    <property type="match status" value="1"/>
</dbReference>
<feature type="domain" description="RNA polymerase sigma factor 70 region 4 type 2" evidence="7">
    <location>
        <begin position="99"/>
        <end position="151"/>
    </location>
</feature>
<dbReference type="NCBIfam" id="TIGR02983">
    <property type="entry name" value="SigE-fam_strep"/>
    <property type="match status" value="1"/>
</dbReference>
<evidence type="ECO:0000313" key="8">
    <source>
        <dbReference type="EMBL" id="GGM88320.1"/>
    </source>
</evidence>
<proteinExistence type="inferred from homology"/>
<dbReference type="InterPro" id="IPR014325">
    <property type="entry name" value="RNA_pol_sigma-E_actinobac"/>
</dbReference>
<evidence type="ECO:0000259" key="6">
    <source>
        <dbReference type="Pfam" id="PF04542"/>
    </source>
</evidence>
<evidence type="ECO:0000313" key="9">
    <source>
        <dbReference type="Proteomes" id="UP000642070"/>
    </source>
</evidence>
<protein>
    <submittedName>
        <fullName evidence="8">RNA polymerase subunit sigma-24</fullName>
    </submittedName>
</protein>
<gene>
    <name evidence="8" type="ORF">GCM10007977_107920</name>
</gene>
<evidence type="ECO:0000256" key="2">
    <source>
        <dbReference type="ARBA" id="ARBA00023015"/>
    </source>
</evidence>
<evidence type="ECO:0000256" key="5">
    <source>
        <dbReference type="ARBA" id="ARBA00023163"/>
    </source>
</evidence>
<dbReference type="SUPFAM" id="SSF88659">
    <property type="entry name" value="Sigma3 and sigma4 domains of RNA polymerase sigma factors"/>
    <property type="match status" value="1"/>
</dbReference>
<accession>A0A917X6Z0</accession>
<keyword evidence="9" id="KW-1185">Reference proteome</keyword>
<dbReference type="InterPro" id="IPR014284">
    <property type="entry name" value="RNA_pol_sigma-70_dom"/>
</dbReference>
<dbReference type="GO" id="GO:0006352">
    <property type="term" value="P:DNA-templated transcription initiation"/>
    <property type="evidence" value="ECO:0007669"/>
    <property type="project" value="InterPro"/>
</dbReference>
<dbReference type="PANTHER" id="PTHR43133:SF50">
    <property type="entry name" value="ECF RNA POLYMERASE SIGMA FACTOR SIGM"/>
    <property type="match status" value="1"/>
</dbReference>
<dbReference type="InterPro" id="IPR013324">
    <property type="entry name" value="RNA_pol_sigma_r3/r4-like"/>
</dbReference>
<sequence length="163" mass="19043">MTFEEYVLARGPGLLRLARLLVDDVHRADDLVQDTLVRVYPRWARIVRTDQPDLYVRRILVNVNASWWRRRSSREMPAVLDADAWPGADDHGPPTADRLALWERVRALPHRQRAVIALRYYEDLDDDRISQILGCSRATVRTHAMRALAAMRVDLRDLEELHR</sequence>
<evidence type="ECO:0000256" key="1">
    <source>
        <dbReference type="ARBA" id="ARBA00010641"/>
    </source>
</evidence>
<dbReference type="RefSeq" id="WP_190257920.1">
    <property type="nucleotide sequence ID" value="NZ_BMPI01000118.1"/>
</dbReference>
<dbReference type="GO" id="GO:0003677">
    <property type="term" value="F:DNA binding"/>
    <property type="evidence" value="ECO:0007669"/>
    <property type="project" value="UniProtKB-KW"/>
</dbReference>
<organism evidence="8 9">
    <name type="scientific">Dactylosporangium sucinum</name>
    <dbReference type="NCBI Taxonomy" id="1424081"/>
    <lineage>
        <taxon>Bacteria</taxon>
        <taxon>Bacillati</taxon>
        <taxon>Actinomycetota</taxon>
        <taxon>Actinomycetes</taxon>
        <taxon>Micromonosporales</taxon>
        <taxon>Micromonosporaceae</taxon>
        <taxon>Dactylosporangium</taxon>
    </lineage>
</organism>
<dbReference type="AlphaFoldDB" id="A0A917X6Z0"/>
<dbReference type="InterPro" id="IPR036388">
    <property type="entry name" value="WH-like_DNA-bd_sf"/>
</dbReference>
<dbReference type="PANTHER" id="PTHR43133">
    <property type="entry name" value="RNA POLYMERASE ECF-TYPE SIGMA FACTO"/>
    <property type="match status" value="1"/>
</dbReference>
<dbReference type="InterPro" id="IPR007627">
    <property type="entry name" value="RNA_pol_sigma70_r2"/>
</dbReference>
<dbReference type="NCBIfam" id="TIGR02937">
    <property type="entry name" value="sigma70-ECF"/>
    <property type="match status" value="1"/>
</dbReference>
<evidence type="ECO:0000259" key="7">
    <source>
        <dbReference type="Pfam" id="PF08281"/>
    </source>
</evidence>
<dbReference type="EMBL" id="BMPI01000118">
    <property type="protein sequence ID" value="GGM88320.1"/>
    <property type="molecule type" value="Genomic_DNA"/>
</dbReference>